<sequence length="827" mass="90180">MKKQILIFISLFLLFFDTKAQENQDNQLLRAEFEARITMPFDGKFPYKAFDAANRKVDALLQEKKNARPNTAVPDITWSERGPYNIGGRTRTIMYESSISNKVWAGSVSGGLWYNNDITNSASVWQKVNDFWENLSVTSIAKANSQIFYVGTGERRKGGGPASRGGGIWKTVDAGATWFQLPNTVPSLDTAFQFIQKIVVSGTGKIYAATSRGLKTSVDGGNTWNVIANGFFEDAEMAPFNIVYACRRNNGHSEILKFSETDILTNITPAYAGNGQRIELAIAPSTAGNLLTIYAICIDGNPSSNSDILWFKKSTNAGSNWTNVTIPFYQINGSTGPFFSFTNNGGGNQGDYDLAMAVHPTNPNLVIVGGATDARTTDGGSTWTVARYGGNVHPDNHTVVFSPVNSNQVLIGNDGGVYYSSDYGDATDNNLTFASRNTGFRVTEFYKSAIKNITDDFYTLAGAQDNGTIQMLESNTFSNGTDITGADGMNCYIDQDQPSIQIVSTQNCSHFLYNPTTGVNTNLLVKPNGHGFLNPSDYDSQNNVFWAYYQSDTTFKRTHFFKVSGIGGTITIDSFVVERYIEPSFIKAGRAANTIFVGGNYGKLYKLVVNPATNSSTYTAIHPPSIDNYNWQGESLFSLDIGATDNELIAIKSNYDLESVFYSTNGGTNWISKDLTSHGLPNMPIFAALFNPIDRNQVLLATELGVWSTKNISNANPNWEPTDAALAHVRCMSLEYRSADHSVAVATFGRGVFTTKLNKPCLATRNIFFHPLGSVHYEASSSISSSAVLPTGVISYDSGGNVRLTNGFKVKSGTHFKAYIDGCGGTR</sequence>
<organism evidence="2 3">
    <name type="scientific">Emticicia aquatica</name>
    <dbReference type="NCBI Taxonomy" id="1681835"/>
    <lineage>
        <taxon>Bacteria</taxon>
        <taxon>Pseudomonadati</taxon>
        <taxon>Bacteroidota</taxon>
        <taxon>Cytophagia</taxon>
        <taxon>Cytophagales</taxon>
        <taxon>Leadbetterellaceae</taxon>
        <taxon>Emticicia</taxon>
    </lineage>
</organism>
<dbReference type="RefSeq" id="WP_238808448.1">
    <property type="nucleotide sequence ID" value="NZ_CAKLPY010000004.1"/>
</dbReference>
<accession>A0ABM9AW13</accession>
<evidence type="ECO:0000313" key="2">
    <source>
        <dbReference type="EMBL" id="CAH0997639.1"/>
    </source>
</evidence>
<evidence type="ECO:0000313" key="3">
    <source>
        <dbReference type="Proteomes" id="UP000837932"/>
    </source>
</evidence>
<dbReference type="NCBIfam" id="NF045639">
    <property type="entry name" value="GCX_COOH"/>
    <property type="match status" value="1"/>
</dbReference>
<keyword evidence="1" id="KW-0732">Signal</keyword>
<comment type="caution">
    <text evidence="2">The sequence shown here is derived from an EMBL/GenBank/DDBJ whole genome shotgun (WGS) entry which is preliminary data.</text>
</comment>
<keyword evidence="3" id="KW-1185">Reference proteome</keyword>
<dbReference type="EMBL" id="CAKLPY010000004">
    <property type="protein sequence ID" value="CAH0997639.1"/>
    <property type="molecule type" value="Genomic_DNA"/>
</dbReference>
<dbReference type="SUPFAM" id="SSF110296">
    <property type="entry name" value="Oligoxyloglucan reducing end-specific cellobiohydrolase"/>
    <property type="match status" value="2"/>
</dbReference>
<name>A0ABM9AW13_9BACT</name>
<evidence type="ECO:0008006" key="4">
    <source>
        <dbReference type="Google" id="ProtNLM"/>
    </source>
</evidence>
<dbReference type="InterPro" id="IPR015943">
    <property type="entry name" value="WD40/YVTN_repeat-like_dom_sf"/>
</dbReference>
<dbReference type="Proteomes" id="UP000837932">
    <property type="component" value="Unassembled WGS sequence"/>
</dbReference>
<protein>
    <recommendedName>
        <fullName evidence="4">Sortilin N-terminal domain-containing protein</fullName>
    </recommendedName>
</protein>
<feature type="signal peptide" evidence="1">
    <location>
        <begin position="1"/>
        <end position="20"/>
    </location>
</feature>
<dbReference type="Gene3D" id="2.130.10.10">
    <property type="entry name" value="YVTN repeat-like/Quinoprotein amine dehydrogenase"/>
    <property type="match status" value="3"/>
</dbReference>
<gene>
    <name evidence="2" type="ORF">EMA8858_03773</name>
</gene>
<proteinExistence type="predicted"/>
<reference evidence="2" key="1">
    <citation type="submission" date="2021-12" db="EMBL/GenBank/DDBJ databases">
        <authorList>
            <person name="Rodrigo-Torres L."/>
            <person name="Arahal R. D."/>
            <person name="Lucena T."/>
        </authorList>
    </citation>
    <scope>NUCLEOTIDE SEQUENCE</scope>
    <source>
        <strain evidence="2">CECT 8858</strain>
    </source>
</reference>
<evidence type="ECO:0000256" key="1">
    <source>
        <dbReference type="SAM" id="SignalP"/>
    </source>
</evidence>
<feature type="chain" id="PRO_5046929567" description="Sortilin N-terminal domain-containing protein" evidence="1">
    <location>
        <begin position="21"/>
        <end position="827"/>
    </location>
</feature>
<dbReference type="InterPro" id="IPR055015">
    <property type="entry name" value="GCX_COOH"/>
</dbReference>